<keyword evidence="1" id="KW-0812">Transmembrane</keyword>
<dbReference type="AlphaFoldDB" id="A0A1J5RYF7"/>
<evidence type="ECO:0008006" key="3">
    <source>
        <dbReference type="Google" id="ProtNLM"/>
    </source>
</evidence>
<evidence type="ECO:0000313" key="2">
    <source>
        <dbReference type="EMBL" id="OIR00723.1"/>
    </source>
</evidence>
<feature type="transmembrane region" description="Helical" evidence="1">
    <location>
        <begin position="33"/>
        <end position="55"/>
    </location>
</feature>
<feature type="transmembrane region" description="Helical" evidence="1">
    <location>
        <begin position="130"/>
        <end position="150"/>
    </location>
</feature>
<feature type="transmembrane region" description="Helical" evidence="1">
    <location>
        <begin position="156"/>
        <end position="175"/>
    </location>
</feature>
<dbReference type="EMBL" id="MLJW01000092">
    <property type="protein sequence ID" value="OIR00723.1"/>
    <property type="molecule type" value="Genomic_DNA"/>
</dbReference>
<dbReference type="InterPro" id="IPR025570">
    <property type="entry name" value="DUF4337"/>
</dbReference>
<sequence length="176" mass="19859">MEEIEIPTEHLHETIQEKVEEEVKKEEKKEAGWLMYVAISTALMAVFAAISGLMAGHHSNEALISQIKASDQWAFYQAKGIKAEIKSLEIGLSKAVPADVERYKKEQEEIKKQAEEAQTDSTFHLEKHIILSRAVTLFQISIAISAIAILTRRKQLWWLSMLIAAGGLGFFLFSFL</sequence>
<comment type="caution">
    <text evidence="2">The sequence shown here is derived from an EMBL/GenBank/DDBJ whole genome shotgun (WGS) entry which is preliminary data.</text>
</comment>
<dbReference type="Pfam" id="PF14235">
    <property type="entry name" value="DUF4337"/>
    <property type="match status" value="1"/>
</dbReference>
<gene>
    <name evidence="2" type="ORF">GALL_172480</name>
</gene>
<protein>
    <recommendedName>
        <fullName evidence="3">DUF4337 domain-containing protein</fullName>
    </recommendedName>
</protein>
<keyword evidence="1" id="KW-1133">Transmembrane helix</keyword>
<organism evidence="2">
    <name type="scientific">mine drainage metagenome</name>
    <dbReference type="NCBI Taxonomy" id="410659"/>
    <lineage>
        <taxon>unclassified sequences</taxon>
        <taxon>metagenomes</taxon>
        <taxon>ecological metagenomes</taxon>
    </lineage>
</organism>
<proteinExistence type="predicted"/>
<reference evidence="2" key="1">
    <citation type="submission" date="2016-10" db="EMBL/GenBank/DDBJ databases">
        <title>Sequence of Gallionella enrichment culture.</title>
        <authorList>
            <person name="Poehlein A."/>
            <person name="Muehling M."/>
            <person name="Daniel R."/>
        </authorList>
    </citation>
    <scope>NUCLEOTIDE SEQUENCE</scope>
</reference>
<keyword evidence="1" id="KW-0472">Membrane</keyword>
<evidence type="ECO:0000256" key="1">
    <source>
        <dbReference type="SAM" id="Phobius"/>
    </source>
</evidence>
<accession>A0A1J5RYF7</accession>
<name>A0A1J5RYF7_9ZZZZ</name>